<proteinExistence type="predicted"/>
<accession>A0A2H0PTP2</accession>
<evidence type="ECO:0000313" key="3">
    <source>
        <dbReference type="Proteomes" id="UP000236846"/>
    </source>
</evidence>
<feature type="transmembrane region" description="Helical" evidence="1">
    <location>
        <begin position="101"/>
        <end position="134"/>
    </location>
</feature>
<keyword evidence="1" id="KW-1133">Transmembrane helix</keyword>
<organism evidence="2 3">
    <name type="scientific">Candidatus Brennerbacteria bacterium CG11_big_fil_rev_8_21_14_0_20_43_10</name>
    <dbReference type="NCBI Taxonomy" id="1974523"/>
    <lineage>
        <taxon>Bacteria</taxon>
        <taxon>Candidatus Brenneribacteriota</taxon>
    </lineage>
</organism>
<protein>
    <recommendedName>
        <fullName evidence="4">Glycerophosphoryl diester phosphodiesterase membrane domain-containing protein</fullName>
    </recommendedName>
</protein>
<gene>
    <name evidence="2" type="ORF">COV41_02845</name>
</gene>
<name>A0A2H0PTP2_9BACT</name>
<reference evidence="2 3" key="1">
    <citation type="submission" date="2017-09" db="EMBL/GenBank/DDBJ databases">
        <title>Depth-based differentiation of microbial function through sediment-hosted aquifers and enrichment of novel symbionts in the deep terrestrial subsurface.</title>
        <authorList>
            <person name="Probst A.J."/>
            <person name="Ladd B."/>
            <person name="Jarett J.K."/>
            <person name="Geller-Mcgrath D.E."/>
            <person name="Sieber C.M."/>
            <person name="Emerson J.B."/>
            <person name="Anantharaman K."/>
            <person name="Thomas B.C."/>
            <person name="Malmstrom R."/>
            <person name="Stieglmeier M."/>
            <person name="Klingl A."/>
            <person name="Woyke T."/>
            <person name="Ryan C.M."/>
            <person name="Banfield J.F."/>
        </authorList>
    </citation>
    <scope>NUCLEOTIDE SEQUENCE [LARGE SCALE GENOMIC DNA]</scope>
    <source>
        <strain evidence="2">CG11_big_fil_rev_8_21_14_0_20_43_10</strain>
    </source>
</reference>
<feature type="transmembrane region" description="Helical" evidence="1">
    <location>
        <begin position="58"/>
        <end position="79"/>
    </location>
</feature>
<feature type="transmembrane region" description="Helical" evidence="1">
    <location>
        <begin position="22"/>
        <end position="46"/>
    </location>
</feature>
<keyword evidence="1" id="KW-0472">Membrane</keyword>
<evidence type="ECO:0008006" key="4">
    <source>
        <dbReference type="Google" id="ProtNLM"/>
    </source>
</evidence>
<dbReference type="Proteomes" id="UP000236846">
    <property type="component" value="Unassembled WGS sequence"/>
</dbReference>
<sequence length="250" mass="28040">MEQVFSIKQALLFGWDKAKQHVWLFVKIMLVVIAIVLVGSIVIVFFREGSLIASLIDSALQIFMLFVDIAMTLITLRLARGETITFTQAVDIFKGLFKKDLGLVVTFLLVLGIAQLLIGIAFLALIIPGVYLALRYSQVRYLVVDKRVLFDWSTHTWKTRWQEIKRVIHEGLRTSSDMTQGVKWQLLWFGLACAGVALVGFIPGMITLGIGLVFVGTMLQFASVYVYMKLLERVEKKSLPVSAPESAPTI</sequence>
<keyword evidence="1" id="KW-0812">Transmembrane</keyword>
<dbReference type="AlphaFoldDB" id="A0A2H0PTP2"/>
<dbReference type="EMBL" id="PCXE01000057">
    <property type="protein sequence ID" value="PIR25420.1"/>
    <property type="molecule type" value="Genomic_DNA"/>
</dbReference>
<dbReference type="PANTHER" id="PTHR40076">
    <property type="entry name" value="MEMBRANE PROTEIN-RELATED"/>
    <property type="match status" value="1"/>
</dbReference>
<evidence type="ECO:0000256" key="1">
    <source>
        <dbReference type="SAM" id="Phobius"/>
    </source>
</evidence>
<evidence type="ECO:0000313" key="2">
    <source>
        <dbReference type="EMBL" id="PIR25420.1"/>
    </source>
</evidence>
<dbReference type="PANTHER" id="PTHR40076:SF1">
    <property type="entry name" value="MEMBRANE PROTEIN"/>
    <property type="match status" value="1"/>
</dbReference>
<dbReference type="InterPro" id="IPR010380">
    <property type="entry name" value="DUF975"/>
</dbReference>
<comment type="caution">
    <text evidence="2">The sequence shown here is derived from an EMBL/GenBank/DDBJ whole genome shotgun (WGS) entry which is preliminary data.</text>
</comment>
<feature type="transmembrane region" description="Helical" evidence="1">
    <location>
        <begin position="186"/>
        <end position="202"/>
    </location>
</feature>